<reference evidence="1 2" key="1">
    <citation type="submission" date="2024-03" db="EMBL/GenBank/DDBJ databases">
        <title>Aureococcus anophagefferens CCMP1851 and Kratosvirus quantuckense: Draft genome of a second virus-susceptible host strain in the model system.</title>
        <authorList>
            <person name="Chase E."/>
            <person name="Truchon A.R."/>
            <person name="Schepens W."/>
            <person name="Wilhelm S.W."/>
        </authorList>
    </citation>
    <scope>NUCLEOTIDE SEQUENCE [LARGE SCALE GENOMIC DNA]</scope>
    <source>
        <strain evidence="1 2">CCMP1851</strain>
    </source>
</reference>
<evidence type="ECO:0008006" key="3">
    <source>
        <dbReference type="Google" id="ProtNLM"/>
    </source>
</evidence>
<accession>A0ABR1FP22</accession>
<proteinExistence type="predicted"/>
<dbReference type="EMBL" id="JBBJCI010000316">
    <property type="protein sequence ID" value="KAK7234636.1"/>
    <property type="molecule type" value="Genomic_DNA"/>
</dbReference>
<evidence type="ECO:0000313" key="1">
    <source>
        <dbReference type="EMBL" id="KAK7234636.1"/>
    </source>
</evidence>
<comment type="caution">
    <text evidence="1">The sequence shown here is derived from an EMBL/GenBank/DDBJ whole genome shotgun (WGS) entry which is preliminary data.</text>
</comment>
<evidence type="ECO:0000313" key="2">
    <source>
        <dbReference type="Proteomes" id="UP001363151"/>
    </source>
</evidence>
<name>A0ABR1FP22_AURAN</name>
<protein>
    <recommendedName>
        <fullName evidence="3">Defective in cullin neddylation protein</fullName>
    </recommendedName>
</protein>
<organism evidence="1 2">
    <name type="scientific">Aureococcus anophagefferens</name>
    <name type="common">Harmful bloom alga</name>
    <dbReference type="NCBI Taxonomy" id="44056"/>
    <lineage>
        <taxon>Eukaryota</taxon>
        <taxon>Sar</taxon>
        <taxon>Stramenopiles</taxon>
        <taxon>Ochrophyta</taxon>
        <taxon>Pelagophyceae</taxon>
        <taxon>Pelagomonadales</taxon>
        <taxon>Pelagomonadaceae</taxon>
        <taxon>Aureococcus</taxon>
    </lineage>
</organism>
<sequence>MVQTRDLKVHDRAAGGRTVTVAAADAGVSVRVVVPDQWLASGRCCDILLARFLAAHDLARDARYDDGCEIRLRVRRAGAPSAVRRAVGRRRQRRRRVDVERAAAAAAPSADAAIDVERATAAAAPSADVARRRRAFWIGDAFAAAARRLGRRLGAFSVDLGGRAARHKGFALCPGSSCCGVGAGQRAFVAAWAAATREERDDQNALNFLVDDRLLSRAWRATGEARPAARAGRPGPPSPGAHAALALLPYDDFQRCLAKHPPTRGRLPTLWHPWLDATHFAPRAKAELWALVVDELQAGSTAILDDFYADSARASSTLTPRAIARLALGRARAGVT</sequence>
<gene>
    <name evidence="1" type="ORF">SO694_00191030</name>
</gene>
<keyword evidence="2" id="KW-1185">Reference proteome</keyword>
<dbReference type="Proteomes" id="UP001363151">
    <property type="component" value="Unassembled WGS sequence"/>
</dbReference>